<dbReference type="PANTHER" id="PTHR47260:SF3">
    <property type="entry name" value="THIOESTERASE FAMILY PROTEIN (AFU_ORTHOLOGUE AFUA_7G03960)"/>
    <property type="match status" value="1"/>
</dbReference>
<protein>
    <submittedName>
        <fullName evidence="2">Thioesterase superfamily protein</fullName>
    </submittedName>
</protein>
<organism evidence="2 3">
    <name type="scientific">Zymoseptoria brevis</name>
    <dbReference type="NCBI Taxonomy" id="1047168"/>
    <lineage>
        <taxon>Eukaryota</taxon>
        <taxon>Fungi</taxon>
        <taxon>Dikarya</taxon>
        <taxon>Ascomycota</taxon>
        <taxon>Pezizomycotina</taxon>
        <taxon>Dothideomycetes</taxon>
        <taxon>Dothideomycetidae</taxon>
        <taxon>Mycosphaerellales</taxon>
        <taxon>Mycosphaerellaceae</taxon>
        <taxon>Zymoseptoria</taxon>
    </lineage>
</organism>
<evidence type="ECO:0000256" key="1">
    <source>
        <dbReference type="SAM" id="MobiDB-lite"/>
    </source>
</evidence>
<feature type="compositionally biased region" description="Low complexity" evidence="1">
    <location>
        <begin position="68"/>
        <end position="79"/>
    </location>
</feature>
<feature type="region of interest" description="Disordered" evidence="1">
    <location>
        <begin position="66"/>
        <end position="93"/>
    </location>
</feature>
<dbReference type="OrthoDB" id="506431at2759"/>
<dbReference type="Proteomes" id="UP000033647">
    <property type="component" value="Unassembled WGS sequence"/>
</dbReference>
<evidence type="ECO:0000313" key="3">
    <source>
        <dbReference type="Proteomes" id="UP000033647"/>
    </source>
</evidence>
<evidence type="ECO:0000313" key="2">
    <source>
        <dbReference type="EMBL" id="KJX99557.1"/>
    </source>
</evidence>
<feature type="compositionally biased region" description="Basic and acidic residues" evidence="1">
    <location>
        <begin position="80"/>
        <end position="92"/>
    </location>
</feature>
<name>A0A0F4GR92_9PEZI</name>
<proteinExistence type="predicted"/>
<dbReference type="Gene3D" id="3.10.129.10">
    <property type="entry name" value="Hotdog Thioesterase"/>
    <property type="match status" value="1"/>
</dbReference>
<sequence>MSNELESQSPFLREPWLASQLQHPDTVIRVTPSRESKVSTEDSLFAEILKTDRTIQSCLSFYLDHRSSSNSASSRSQNAEGREAESTAKSEDGIGEVTTLIAMGNGMNGHPQILHGGITATLIDESMGIFQSVNHSYRTDKMTKGPEESFAGTFTAQLTVRYLAPVRTPGCVEVKVRSVKREPRKEWLKAEVRQWVGDQEGGEAVVVADGEALFIQPRVGPRAAKI</sequence>
<dbReference type="InterPro" id="IPR052061">
    <property type="entry name" value="PTE-AB_protein"/>
</dbReference>
<comment type="caution">
    <text evidence="2">The sequence shown here is derived from an EMBL/GenBank/DDBJ whole genome shotgun (WGS) entry which is preliminary data.</text>
</comment>
<keyword evidence="3" id="KW-1185">Reference proteome</keyword>
<dbReference type="AlphaFoldDB" id="A0A0F4GR92"/>
<dbReference type="SUPFAM" id="SSF54637">
    <property type="entry name" value="Thioesterase/thiol ester dehydrase-isomerase"/>
    <property type="match status" value="1"/>
</dbReference>
<dbReference type="EMBL" id="LAFY01000346">
    <property type="protein sequence ID" value="KJX99557.1"/>
    <property type="molecule type" value="Genomic_DNA"/>
</dbReference>
<dbReference type="InterPro" id="IPR029069">
    <property type="entry name" value="HotDog_dom_sf"/>
</dbReference>
<reference evidence="2 3" key="1">
    <citation type="submission" date="2015-03" db="EMBL/GenBank/DDBJ databases">
        <title>RNA-seq based gene annotation and comparative genomics of four Zymoseptoria species reveal species-specific pathogenicity related genes and transposable element activity.</title>
        <authorList>
            <person name="Grandaubert J."/>
            <person name="Bhattacharyya A."/>
            <person name="Stukenbrock E.H."/>
        </authorList>
    </citation>
    <scope>NUCLEOTIDE SEQUENCE [LARGE SCALE GENOMIC DNA]</scope>
    <source>
        <strain evidence="2 3">Zb18110</strain>
    </source>
</reference>
<gene>
    <name evidence="2" type="ORF">TI39_contig354g00012</name>
</gene>
<dbReference type="PANTHER" id="PTHR47260">
    <property type="entry name" value="UPF0644 PROTEIN PB2B4.06"/>
    <property type="match status" value="1"/>
</dbReference>
<accession>A0A0F4GR92</accession>
<dbReference type="CDD" id="cd03443">
    <property type="entry name" value="PaaI_thioesterase"/>
    <property type="match status" value="1"/>
</dbReference>